<evidence type="ECO:0000313" key="4">
    <source>
        <dbReference type="EMBL" id="TMI93676.1"/>
    </source>
</evidence>
<dbReference type="Gene3D" id="3.30.365.10">
    <property type="entry name" value="Aldehyde oxidase/xanthine dehydrogenase, molybdopterin binding domain"/>
    <property type="match status" value="4"/>
</dbReference>
<dbReference type="SUPFAM" id="SSF54665">
    <property type="entry name" value="CO dehydrogenase molybdoprotein N-domain-like"/>
    <property type="match status" value="1"/>
</dbReference>
<dbReference type="AlphaFoldDB" id="A0A537KDW1"/>
<dbReference type="Proteomes" id="UP000318509">
    <property type="component" value="Unassembled WGS sequence"/>
</dbReference>
<dbReference type="InterPro" id="IPR016208">
    <property type="entry name" value="Ald_Oxase/xanthine_DH-like"/>
</dbReference>
<evidence type="ECO:0000256" key="2">
    <source>
        <dbReference type="ARBA" id="ARBA00023002"/>
    </source>
</evidence>
<dbReference type="Pfam" id="PF02738">
    <property type="entry name" value="MoCoBD_1"/>
    <property type="match status" value="1"/>
</dbReference>
<dbReference type="Pfam" id="PF20256">
    <property type="entry name" value="MoCoBD_2"/>
    <property type="match status" value="1"/>
</dbReference>
<dbReference type="InterPro" id="IPR037165">
    <property type="entry name" value="AldOxase/xan_DH_Mopterin-bd_sf"/>
</dbReference>
<organism evidence="4 5">
    <name type="scientific">Candidatus Segetimicrobium genomatis</name>
    <dbReference type="NCBI Taxonomy" id="2569760"/>
    <lineage>
        <taxon>Bacteria</taxon>
        <taxon>Bacillati</taxon>
        <taxon>Candidatus Sysuimicrobiota</taxon>
        <taxon>Candidatus Sysuimicrobiia</taxon>
        <taxon>Candidatus Sysuimicrobiales</taxon>
        <taxon>Candidatus Segetimicrobiaceae</taxon>
        <taxon>Candidatus Segetimicrobium</taxon>
    </lineage>
</organism>
<dbReference type="InterPro" id="IPR000674">
    <property type="entry name" value="Ald_Oxase/Xan_DH_a/b"/>
</dbReference>
<accession>A0A537KDW1</accession>
<keyword evidence="1" id="KW-0500">Molybdenum</keyword>
<evidence type="ECO:0000259" key="3">
    <source>
        <dbReference type="SMART" id="SM01008"/>
    </source>
</evidence>
<protein>
    <submittedName>
        <fullName evidence="4">Xanthine dehydrogenase family protein molybdopterin-binding subunit</fullName>
    </submittedName>
</protein>
<dbReference type="SMART" id="SM01008">
    <property type="entry name" value="Ald_Xan_dh_C"/>
    <property type="match status" value="1"/>
</dbReference>
<dbReference type="GO" id="GO:0016491">
    <property type="term" value="F:oxidoreductase activity"/>
    <property type="evidence" value="ECO:0007669"/>
    <property type="project" value="UniProtKB-KW"/>
</dbReference>
<dbReference type="EMBL" id="VBAK01000018">
    <property type="protein sequence ID" value="TMI93676.1"/>
    <property type="molecule type" value="Genomic_DNA"/>
</dbReference>
<proteinExistence type="predicted"/>
<dbReference type="InterPro" id="IPR008274">
    <property type="entry name" value="AldOxase/xan_DH_MoCoBD1"/>
</dbReference>
<feature type="domain" description="Aldehyde oxidase/xanthine dehydrogenase a/b hammerhead" evidence="3">
    <location>
        <begin position="23"/>
        <end position="138"/>
    </location>
</feature>
<dbReference type="SUPFAM" id="SSF56003">
    <property type="entry name" value="Molybdenum cofactor-binding domain"/>
    <property type="match status" value="1"/>
</dbReference>
<dbReference type="PANTHER" id="PTHR11908">
    <property type="entry name" value="XANTHINE DEHYDROGENASE"/>
    <property type="match status" value="1"/>
</dbReference>
<gene>
    <name evidence="4" type="ORF">E6H00_00835</name>
</gene>
<keyword evidence="2" id="KW-0560">Oxidoreductase</keyword>
<reference evidence="4 5" key="1">
    <citation type="journal article" date="2019" name="Nat. Microbiol.">
        <title>Mediterranean grassland soil C-N compound turnover is dependent on rainfall and depth, and is mediated by genomically divergent microorganisms.</title>
        <authorList>
            <person name="Diamond S."/>
            <person name="Andeer P.F."/>
            <person name="Li Z."/>
            <person name="Crits-Christoph A."/>
            <person name="Burstein D."/>
            <person name="Anantharaman K."/>
            <person name="Lane K.R."/>
            <person name="Thomas B.C."/>
            <person name="Pan C."/>
            <person name="Northen T.R."/>
            <person name="Banfield J.F."/>
        </authorList>
    </citation>
    <scope>NUCLEOTIDE SEQUENCE [LARGE SCALE GENOMIC DNA]</scope>
    <source>
        <strain evidence="4">NP_3</strain>
    </source>
</reference>
<dbReference type="InterPro" id="IPR046867">
    <property type="entry name" value="AldOxase/xan_DH_MoCoBD2"/>
</dbReference>
<dbReference type="GO" id="GO:0005506">
    <property type="term" value="F:iron ion binding"/>
    <property type="evidence" value="ECO:0007669"/>
    <property type="project" value="InterPro"/>
</dbReference>
<dbReference type="InterPro" id="IPR036856">
    <property type="entry name" value="Ald_Oxase/Xan_DH_a/b_sf"/>
</dbReference>
<dbReference type="Gene3D" id="3.90.1170.50">
    <property type="entry name" value="Aldehyde oxidase/xanthine dehydrogenase, a/b hammerhead"/>
    <property type="match status" value="1"/>
</dbReference>
<dbReference type="PANTHER" id="PTHR11908:SF132">
    <property type="entry name" value="ALDEHYDE OXIDASE 1-RELATED"/>
    <property type="match status" value="1"/>
</dbReference>
<sequence>MSVPTFHWIGRSIKRREDPRFLRGQARYVDDIVLPGMAFLVMVRSTHGHARLRKVAVEAARRAPGVVAVVTAQDLAGRVYPVPPNPLKDAQVAAVPHPILAAGTVRYVGEPVAAVLAESPAAAVDAAALVEVEYEPLPVVSDPRAAFAGTVLLHEALGNNVLVRMTRGRGDVDASFTAAARAVKGRFHIPRVVPAPMEPRGAVAAYDRGADLLTLWCSAQDPYRPRAQLSRALGRSEDRIRVVVPDVGGAFGSKGILGSEAALAAWLAVERGRPVKWIELRRENFIASTQGRGVDADVEVAVEADGRLTGLRATVIADVGAYLHPSTPGPVSRVAELITGVYDIPAARVDAVGVATNKVPTAPYRGAGRPEAAYIIERMVDLVAAELGLDPVAVRRRNLISPDRFPYHSAVGSVYDSGDYASALDKACEIVGYGRWREEQRRARASGRLVGIGIAVYVEPAGGQLWESAAVSVTPDGRVIVRTGSTAHGQGHDTTFGQIAAEVFQVPLDAVTIEQGDTARLAKGIGTFGSRSVAVGGSAVVGEIEKIKVRMRAVAAHLLEAAEGDIRWEDGRLFVRGAPGRALTFGEVAAAAHRPERLPAGMEAGLEASGTFSLPDMVYPFGAYAAAVEVERETGEVRFLEFAAVDDAGRIINPLLAEGQVIGAIAQGLGQALVEEAAYDDAGQLLTGTFSDYALLHAIHAPKVTAEFTETRSPYNPLGAKGVAEAGTVGAPPAVANAVMDALAPLGIRNVDLPLTAEKLWRLMETARPSRSVS</sequence>
<evidence type="ECO:0000256" key="1">
    <source>
        <dbReference type="ARBA" id="ARBA00022505"/>
    </source>
</evidence>
<dbReference type="Pfam" id="PF01315">
    <property type="entry name" value="Ald_Xan_dh_C"/>
    <property type="match status" value="1"/>
</dbReference>
<name>A0A537KDW1_9BACT</name>
<evidence type="ECO:0000313" key="5">
    <source>
        <dbReference type="Proteomes" id="UP000318509"/>
    </source>
</evidence>
<comment type="caution">
    <text evidence="4">The sequence shown here is derived from an EMBL/GenBank/DDBJ whole genome shotgun (WGS) entry which is preliminary data.</text>
</comment>